<organism evidence="1 2">
    <name type="scientific">Acrobeloides nanus</name>
    <dbReference type="NCBI Taxonomy" id="290746"/>
    <lineage>
        <taxon>Eukaryota</taxon>
        <taxon>Metazoa</taxon>
        <taxon>Ecdysozoa</taxon>
        <taxon>Nematoda</taxon>
        <taxon>Chromadorea</taxon>
        <taxon>Rhabditida</taxon>
        <taxon>Tylenchina</taxon>
        <taxon>Cephalobomorpha</taxon>
        <taxon>Cephaloboidea</taxon>
        <taxon>Cephalobidae</taxon>
        <taxon>Acrobeloides</taxon>
    </lineage>
</organism>
<name>A0A914DTJ6_9BILA</name>
<evidence type="ECO:0000313" key="1">
    <source>
        <dbReference type="Proteomes" id="UP000887540"/>
    </source>
</evidence>
<reference evidence="2" key="1">
    <citation type="submission" date="2022-11" db="UniProtKB">
        <authorList>
            <consortium name="WormBaseParasite"/>
        </authorList>
    </citation>
    <scope>IDENTIFICATION</scope>
</reference>
<sequence length="117" mass="14119">MPQDIPAAMSEETRSKFSELIQQNMDYGKFVQTDFTMENFYDELKKKDLEVFALKKQLEDARMSRDIYKKQVYNVTESRMTWKSKYEPIEYQHRQTVLDPEQTLLFMLLFCILIRPS</sequence>
<dbReference type="Proteomes" id="UP000887540">
    <property type="component" value="Unplaced"/>
</dbReference>
<protein>
    <submittedName>
        <fullName evidence="2">Uncharacterized protein</fullName>
    </submittedName>
</protein>
<dbReference type="WBParaSite" id="ACRNAN_scaffold382.g25689.t1">
    <property type="protein sequence ID" value="ACRNAN_scaffold382.g25689.t1"/>
    <property type="gene ID" value="ACRNAN_scaffold382.g25689"/>
</dbReference>
<proteinExistence type="predicted"/>
<evidence type="ECO:0000313" key="2">
    <source>
        <dbReference type="WBParaSite" id="ACRNAN_scaffold382.g25689.t1"/>
    </source>
</evidence>
<accession>A0A914DTJ6</accession>
<keyword evidence="1" id="KW-1185">Reference proteome</keyword>
<dbReference type="AlphaFoldDB" id="A0A914DTJ6"/>